<accession>A0ABW8HJZ2</accession>
<dbReference type="RefSeq" id="WP_350892051.1">
    <property type="nucleotide sequence ID" value="NZ_JBEOTR010000031.1"/>
</dbReference>
<dbReference type="InterPro" id="IPR011990">
    <property type="entry name" value="TPR-like_helical_dom_sf"/>
</dbReference>
<sequence>MREAAGHGNATAQLYLARQLMVDGEAKEAARWYTRVAQCGDPEILRSYAGHLGEQGDLDGARAALRAAGDRRALGELATLASGPAEIERVAWEAFAVDEGMPL</sequence>
<evidence type="ECO:0008006" key="3">
    <source>
        <dbReference type="Google" id="ProtNLM"/>
    </source>
</evidence>
<dbReference type="Proteomes" id="UP001617907">
    <property type="component" value="Unassembled WGS sequence"/>
</dbReference>
<keyword evidence="2" id="KW-1185">Reference proteome</keyword>
<evidence type="ECO:0000313" key="2">
    <source>
        <dbReference type="Proteomes" id="UP001617907"/>
    </source>
</evidence>
<dbReference type="EMBL" id="JBIVPC010000022">
    <property type="protein sequence ID" value="MFJ6041045.1"/>
    <property type="molecule type" value="Genomic_DNA"/>
</dbReference>
<proteinExistence type="predicted"/>
<protein>
    <recommendedName>
        <fullName evidence="3">Sel1 repeat family protein</fullName>
    </recommendedName>
</protein>
<dbReference type="SUPFAM" id="SSF81901">
    <property type="entry name" value="HCP-like"/>
    <property type="match status" value="1"/>
</dbReference>
<reference evidence="1 2" key="1">
    <citation type="submission" date="2024-10" db="EMBL/GenBank/DDBJ databases">
        <title>The Natural Products Discovery Center: Release of the First 8490 Sequenced Strains for Exploring Actinobacteria Biosynthetic Diversity.</title>
        <authorList>
            <person name="Kalkreuter E."/>
            <person name="Kautsar S.A."/>
            <person name="Yang D."/>
            <person name="Bader C.D."/>
            <person name="Teijaro C.N."/>
            <person name="Fluegel L."/>
            <person name="Davis C.M."/>
            <person name="Simpson J.R."/>
            <person name="Lauterbach L."/>
            <person name="Steele A.D."/>
            <person name="Gui C."/>
            <person name="Meng S."/>
            <person name="Li G."/>
            <person name="Viehrig K."/>
            <person name="Ye F."/>
            <person name="Su P."/>
            <person name="Kiefer A.F."/>
            <person name="Nichols A."/>
            <person name="Cepeda A.J."/>
            <person name="Yan W."/>
            <person name="Fan B."/>
            <person name="Jiang Y."/>
            <person name="Adhikari A."/>
            <person name="Zheng C.-J."/>
            <person name="Schuster L."/>
            <person name="Cowan T.M."/>
            <person name="Smanski M.J."/>
            <person name="Chevrette M.G."/>
            <person name="De Carvalho L.P.S."/>
            <person name="Shen B."/>
        </authorList>
    </citation>
    <scope>NUCLEOTIDE SEQUENCE [LARGE SCALE GENOMIC DNA]</scope>
    <source>
        <strain evidence="1 2">NPDC093086</strain>
    </source>
</reference>
<comment type="caution">
    <text evidence="1">The sequence shown here is derived from an EMBL/GenBank/DDBJ whole genome shotgun (WGS) entry which is preliminary data.</text>
</comment>
<name>A0ABW8HJZ2_9ACTN</name>
<dbReference type="Gene3D" id="1.25.40.10">
    <property type="entry name" value="Tetratricopeptide repeat domain"/>
    <property type="match status" value="1"/>
</dbReference>
<evidence type="ECO:0000313" key="1">
    <source>
        <dbReference type="EMBL" id="MFJ6041045.1"/>
    </source>
</evidence>
<organism evidence="1 2">
    <name type="scientific">Streptomyces ardesiacus</name>
    <dbReference type="NCBI Taxonomy" id="285564"/>
    <lineage>
        <taxon>Bacteria</taxon>
        <taxon>Bacillati</taxon>
        <taxon>Actinomycetota</taxon>
        <taxon>Actinomycetes</taxon>
        <taxon>Kitasatosporales</taxon>
        <taxon>Streptomycetaceae</taxon>
        <taxon>Streptomyces</taxon>
    </lineage>
</organism>
<gene>
    <name evidence="1" type="ORF">ACIQFM_32945</name>
</gene>